<evidence type="ECO:0000313" key="2">
    <source>
        <dbReference type="Proteomes" id="UP000257109"/>
    </source>
</evidence>
<reference evidence="1" key="1">
    <citation type="submission" date="2018-05" db="EMBL/GenBank/DDBJ databases">
        <title>Draft genome of Mucuna pruriens seed.</title>
        <authorList>
            <person name="Nnadi N.E."/>
            <person name="Vos R."/>
            <person name="Hasami M.H."/>
            <person name="Devisetty U.K."/>
            <person name="Aguiy J.C."/>
        </authorList>
    </citation>
    <scope>NUCLEOTIDE SEQUENCE [LARGE SCALE GENOMIC DNA]</scope>
    <source>
        <strain evidence="1">JCA_2017</strain>
    </source>
</reference>
<dbReference type="EMBL" id="QJKJ01009135">
    <property type="protein sequence ID" value="RDX77589.1"/>
    <property type="molecule type" value="Genomic_DNA"/>
</dbReference>
<evidence type="ECO:0000313" key="1">
    <source>
        <dbReference type="EMBL" id="RDX77589.1"/>
    </source>
</evidence>
<proteinExistence type="predicted"/>
<accession>A0A371FH18</accession>
<name>A0A371FH18_MUCPR</name>
<organism evidence="1 2">
    <name type="scientific">Mucuna pruriens</name>
    <name type="common">Velvet bean</name>
    <name type="synonym">Dolichos pruriens</name>
    <dbReference type="NCBI Taxonomy" id="157652"/>
    <lineage>
        <taxon>Eukaryota</taxon>
        <taxon>Viridiplantae</taxon>
        <taxon>Streptophyta</taxon>
        <taxon>Embryophyta</taxon>
        <taxon>Tracheophyta</taxon>
        <taxon>Spermatophyta</taxon>
        <taxon>Magnoliopsida</taxon>
        <taxon>eudicotyledons</taxon>
        <taxon>Gunneridae</taxon>
        <taxon>Pentapetalae</taxon>
        <taxon>rosids</taxon>
        <taxon>fabids</taxon>
        <taxon>Fabales</taxon>
        <taxon>Fabaceae</taxon>
        <taxon>Papilionoideae</taxon>
        <taxon>50 kb inversion clade</taxon>
        <taxon>NPAAA clade</taxon>
        <taxon>indigoferoid/millettioid clade</taxon>
        <taxon>Phaseoleae</taxon>
        <taxon>Mucuna</taxon>
    </lineage>
</organism>
<keyword evidence="2" id="KW-1185">Reference proteome</keyword>
<sequence length="79" mass="9284">MVVDKQVSFTFIVGKYSDEILCYVIPMEATHILIEGKEQREKEKDKRELKVAQNLDCINYEDLTNVKLIILSFEEYVLI</sequence>
<comment type="caution">
    <text evidence="1">The sequence shown here is derived from an EMBL/GenBank/DDBJ whole genome shotgun (WGS) entry which is preliminary data.</text>
</comment>
<protein>
    <submittedName>
        <fullName evidence="1">Uncharacterized protein</fullName>
    </submittedName>
</protein>
<dbReference type="Proteomes" id="UP000257109">
    <property type="component" value="Unassembled WGS sequence"/>
</dbReference>
<dbReference type="AlphaFoldDB" id="A0A371FH18"/>
<gene>
    <name evidence="1" type="ORF">CR513_42267</name>
</gene>
<dbReference type="OrthoDB" id="1747743at2759"/>
<feature type="non-terminal residue" evidence="1">
    <location>
        <position position="1"/>
    </location>
</feature>